<dbReference type="GO" id="GO:0008168">
    <property type="term" value="F:methyltransferase activity"/>
    <property type="evidence" value="ECO:0007669"/>
    <property type="project" value="UniProtKB-KW"/>
</dbReference>
<dbReference type="InterPro" id="IPR019257">
    <property type="entry name" value="MeTrfase_dom"/>
</dbReference>
<dbReference type="NCBIfam" id="TIGR03439">
    <property type="entry name" value="methyl_EasF"/>
    <property type="match status" value="1"/>
</dbReference>
<dbReference type="AlphaFoldDB" id="A0A4Q0A3I2"/>
<proteinExistence type="predicted"/>
<keyword evidence="2 4" id="KW-0808">Transferase</keyword>
<dbReference type="Pfam" id="PF10017">
    <property type="entry name" value="Methyltransf_33"/>
    <property type="match status" value="1"/>
</dbReference>
<organism evidence="4 5">
    <name type="scientific">Dimargaris cristalligena</name>
    <dbReference type="NCBI Taxonomy" id="215637"/>
    <lineage>
        <taxon>Eukaryota</taxon>
        <taxon>Fungi</taxon>
        <taxon>Fungi incertae sedis</taxon>
        <taxon>Zoopagomycota</taxon>
        <taxon>Kickxellomycotina</taxon>
        <taxon>Dimargaritomycetes</taxon>
        <taxon>Dimargaritales</taxon>
        <taxon>Dimargaritaceae</taxon>
        <taxon>Dimargaris</taxon>
    </lineage>
</organism>
<keyword evidence="5" id="KW-1185">Reference proteome</keyword>
<gene>
    <name evidence="4" type="ORF">BJ085DRAFT_30227</name>
</gene>
<dbReference type="Proteomes" id="UP000268162">
    <property type="component" value="Unassembled WGS sequence"/>
</dbReference>
<sequence>MLNFLETLPEIKEVLPTCNLGLVGGKPSITIIDIRRQKLATDHFLAKDIIRGLTQPSIIPGFNPAEPDITPTDPVRTLPDVLIYDTHGLNLFDQLTSTEEYYITRSETSILIQESDAIAQKCKDRHVLVELGAGALRKTRLLLEAFDRLGPSFTYYALDLDHTALVEALTQIGHFQNINLVGLWGTYEDGMAYLPTLPSHHRKFVWWLGSSMGNFTPQDLDDFLLRLQSALEPGDALLLGSSGPTNPSAIHRAYHDSAGIHASLLLNVLTHANHILGQPLFDLADFEYDCWYNPQCTQVEMYVRTCRALRLEYYGSANESSPSCSVDSVDSSNCQGKSPVLYINMQMGERIHVIYSVKFSVDRIQELAHNAHLIVDAYWVSSDDYNCQLSLLSKPWPDIPQ</sequence>
<keyword evidence="1 4" id="KW-0489">Methyltransferase</keyword>
<evidence type="ECO:0000259" key="3">
    <source>
        <dbReference type="Pfam" id="PF10017"/>
    </source>
</evidence>
<dbReference type="PANTHER" id="PTHR43397:SF1">
    <property type="entry name" value="ERGOTHIONEINE BIOSYNTHESIS PROTEIN 1"/>
    <property type="match status" value="1"/>
</dbReference>
<dbReference type="SUPFAM" id="SSF53335">
    <property type="entry name" value="S-adenosyl-L-methionine-dependent methyltransferases"/>
    <property type="match status" value="1"/>
</dbReference>
<evidence type="ECO:0000313" key="5">
    <source>
        <dbReference type="Proteomes" id="UP000268162"/>
    </source>
</evidence>
<dbReference type="Gene3D" id="3.40.50.150">
    <property type="entry name" value="Vaccinia Virus protein VP39"/>
    <property type="match status" value="1"/>
</dbReference>
<dbReference type="STRING" id="215637.A0A4Q0A3I2"/>
<dbReference type="InterPro" id="IPR029063">
    <property type="entry name" value="SAM-dependent_MTases_sf"/>
</dbReference>
<dbReference type="InterPro" id="IPR051128">
    <property type="entry name" value="EgtD_Methyltrsf_superfamily"/>
</dbReference>
<dbReference type="PANTHER" id="PTHR43397">
    <property type="entry name" value="ERGOTHIONEINE BIOSYNTHESIS PROTEIN 1"/>
    <property type="match status" value="1"/>
</dbReference>
<evidence type="ECO:0000256" key="1">
    <source>
        <dbReference type="ARBA" id="ARBA00022603"/>
    </source>
</evidence>
<dbReference type="EMBL" id="ML002209">
    <property type="protein sequence ID" value="RKP40438.1"/>
    <property type="molecule type" value="Genomic_DNA"/>
</dbReference>
<evidence type="ECO:0000256" key="2">
    <source>
        <dbReference type="ARBA" id="ARBA00022679"/>
    </source>
</evidence>
<protein>
    <submittedName>
        <fullName evidence="4">Histidine-specific methyltransferase</fullName>
    </submittedName>
</protein>
<dbReference type="GO" id="GO:0032259">
    <property type="term" value="P:methylation"/>
    <property type="evidence" value="ECO:0007669"/>
    <property type="project" value="UniProtKB-KW"/>
</dbReference>
<feature type="domain" description="Histidine-specific methyltransferase SAM-dependent" evidence="3">
    <location>
        <begin position="47"/>
        <end position="386"/>
    </location>
</feature>
<dbReference type="InterPro" id="IPR017805">
    <property type="entry name" value="SAM_MeTrfase_EasF-type_put"/>
</dbReference>
<name>A0A4Q0A3I2_9FUNG</name>
<reference evidence="5" key="1">
    <citation type="journal article" date="2018" name="Nat. Microbiol.">
        <title>Leveraging single-cell genomics to expand the fungal tree of life.</title>
        <authorList>
            <person name="Ahrendt S.R."/>
            <person name="Quandt C.A."/>
            <person name="Ciobanu D."/>
            <person name="Clum A."/>
            <person name="Salamov A."/>
            <person name="Andreopoulos B."/>
            <person name="Cheng J.F."/>
            <person name="Woyke T."/>
            <person name="Pelin A."/>
            <person name="Henrissat B."/>
            <person name="Reynolds N.K."/>
            <person name="Benny G.L."/>
            <person name="Smith M.E."/>
            <person name="James T.Y."/>
            <person name="Grigoriev I.V."/>
        </authorList>
    </citation>
    <scope>NUCLEOTIDE SEQUENCE [LARGE SCALE GENOMIC DNA]</scope>
    <source>
        <strain evidence="5">RSA 468</strain>
    </source>
</reference>
<evidence type="ECO:0000313" key="4">
    <source>
        <dbReference type="EMBL" id="RKP40438.1"/>
    </source>
</evidence>
<accession>A0A4Q0A3I2</accession>